<organism evidence="1 2">
    <name type="scientific">Rasamsonia emersonii (strain ATCC 16479 / CBS 393.64 / IMI 116815)</name>
    <dbReference type="NCBI Taxonomy" id="1408163"/>
    <lineage>
        <taxon>Eukaryota</taxon>
        <taxon>Fungi</taxon>
        <taxon>Dikarya</taxon>
        <taxon>Ascomycota</taxon>
        <taxon>Pezizomycotina</taxon>
        <taxon>Eurotiomycetes</taxon>
        <taxon>Eurotiomycetidae</taxon>
        <taxon>Eurotiales</taxon>
        <taxon>Trichocomaceae</taxon>
        <taxon>Rasamsonia</taxon>
    </lineage>
</organism>
<dbReference type="AlphaFoldDB" id="A0A0F4Z315"/>
<name>A0A0F4Z315_RASE3</name>
<proteinExistence type="predicted"/>
<dbReference type="Proteomes" id="UP000053958">
    <property type="component" value="Unassembled WGS sequence"/>
</dbReference>
<reference evidence="1 2" key="1">
    <citation type="submission" date="2015-04" db="EMBL/GenBank/DDBJ databases">
        <authorList>
            <person name="Heijne W.H."/>
            <person name="Fedorova N.D."/>
            <person name="Nierman W.C."/>
            <person name="Vollebregt A.W."/>
            <person name="Zhao Z."/>
            <person name="Wu L."/>
            <person name="Kumar M."/>
            <person name="Stam H."/>
            <person name="van den Berg M.A."/>
            <person name="Pel H.J."/>
        </authorList>
    </citation>
    <scope>NUCLEOTIDE SEQUENCE [LARGE SCALE GENOMIC DNA]</scope>
    <source>
        <strain evidence="1 2">CBS 393.64</strain>
    </source>
</reference>
<comment type="caution">
    <text evidence="1">The sequence shown here is derived from an EMBL/GenBank/DDBJ whole genome shotgun (WGS) entry which is preliminary data.</text>
</comment>
<dbReference type="GeneID" id="25313417"/>
<dbReference type="RefSeq" id="XP_013331531.1">
    <property type="nucleotide sequence ID" value="XM_013476077.1"/>
</dbReference>
<dbReference type="EMBL" id="LASV01000043">
    <property type="protein sequence ID" value="KKA24919.1"/>
    <property type="molecule type" value="Genomic_DNA"/>
</dbReference>
<accession>A0A0F4Z315</accession>
<gene>
    <name evidence="1" type="ORF">T310_1065</name>
</gene>
<evidence type="ECO:0000313" key="2">
    <source>
        <dbReference type="Proteomes" id="UP000053958"/>
    </source>
</evidence>
<keyword evidence="2" id="KW-1185">Reference proteome</keyword>
<protein>
    <submittedName>
        <fullName evidence="1">Uncharacterized protein</fullName>
    </submittedName>
</protein>
<evidence type="ECO:0000313" key="1">
    <source>
        <dbReference type="EMBL" id="KKA24919.1"/>
    </source>
</evidence>
<dbReference type="OrthoDB" id="4509550at2759"/>
<sequence>MTPPYYHHQPKVSSDSYDIDTIDTIDINDIKPYNNTPSSSSSSLLSKIKRRLNLRAMREKWATSWAPLMAAKSHLDSEYNFPKGSLNERQLSTFRRYRTG</sequence>